<dbReference type="InterPro" id="IPR044974">
    <property type="entry name" value="Disease_R_plants"/>
</dbReference>
<dbReference type="EMBL" id="JAWXYG010000006">
    <property type="protein sequence ID" value="KAK4270151.1"/>
    <property type="molecule type" value="Genomic_DNA"/>
</dbReference>
<dbReference type="InterPro" id="IPR027417">
    <property type="entry name" value="P-loop_NTPase"/>
</dbReference>
<evidence type="ECO:0000313" key="6">
    <source>
        <dbReference type="Proteomes" id="UP001293593"/>
    </source>
</evidence>
<keyword evidence="2" id="KW-0677">Repeat</keyword>
<organism evidence="5 6">
    <name type="scientific">Acacia crassicarpa</name>
    <name type="common">northern wattle</name>
    <dbReference type="NCBI Taxonomy" id="499986"/>
    <lineage>
        <taxon>Eukaryota</taxon>
        <taxon>Viridiplantae</taxon>
        <taxon>Streptophyta</taxon>
        <taxon>Embryophyta</taxon>
        <taxon>Tracheophyta</taxon>
        <taxon>Spermatophyta</taxon>
        <taxon>Magnoliopsida</taxon>
        <taxon>eudicotyledons</taxon>
        <taxon>Gunneridae</taxon>
        <taxon>Pentapetalae</taxon>
        <taxon>rosids</taxon>
        <taxon>fabids</taxon>
        <taxon>Fabales</taxon>
        <taxon>Fabaceae</taxon>
        <taxon>Caesalpinioideae</taxon>
        <taxon>mimosoid clade</taxon>
        <taxon>Acacieae</taxon>
        <taxon>Acacia</taxon>
    </lineage>
</organism>
<proteinExistence type="predicted"/>
<evidence type="ECO:0000256" key="2">
    <source>
        <dbReference type="ARBA" id="ARBA00022737"/>
    </source>
</evidence>
<evidence type="ECO:0000259" key="4">
    <source>
        <dbReference type="PROSITE" id="PS50104"/>
    </source>
</evidence>
<dbReference type="PROSITE" id="PS50104">
    <property type="entry name" value="TIR"/>
    <property type="match status" value="1"/>
</dbReference>
<accession>A0AAE1JJM6</accession>
<dbReference type="Gene3D" id="3.40.50.300">
    <property type="entry name" value="P-loop containing nucleotide triphosphate hydrolases"/>
    <property type="match status" value="1"/>
</dbReference>
<dbReference type="PANTHER" id="PTHR11017">
    <property type="entry name" value="LEUCINE-RICH REPEAT-CONTAINING PROTEIN"/>
    <property type="match status" value="1"/>
</dbReference>
<dbReference type="InterPro" id="IPR058192">
    <property type="entry name" value="WHD_ROQ1-like"/>
</dbReference>
<dbReference type="GO" id="GO:0043531">
    <property type="term" value="F:ADP binding"/>
    <property type="evidence" value="ECO:0007669"/>
    <property type="project" value="InterPro"/>
</dbReference>
<dbReference type="Proteomes" id="UP001293593">
    <property type="component" value="Unassembled WGS sequence"/>
</dbReference>
<keyword evidence="1" id="KW-0433">Leucine-rich repeat</keyword>
<dbReference type="InterPro" id="IPR036390">
    <property type="entry name" value="WH_DNA-bd_sf"/>
</dbReference>
<dbReference type="Gene3D" id="3.80.10.10">
    <property type="entry name" value="Ribonuclease Inhibitor"/>
    <property type="match status" value="1"/>
</dbReference>
<dbReference type="PRINTS" id="PR00364">
    <property type="entry name" value="DISEASERSIST"/>
</dbReference>
<dbReference type="InterPro" id="IPR035897">
    <property type="entry name" value="Toll_tir_struct_dom_sf"/>
</dbReference>
<dbReference type="AlphaFoldDB" id="A0AAE1JJM6"/>
<dbReference type="SUPFAM" id="SSF52058">
    <property type="entry name" value="L domain-like"/>
    <property type="match status" value="1"/>
</dbReference>
<dbReference type="SUPFAM" id="SSF46785">
    <property type="entry name" value="Winged helix' DNA-binding domain"/>
    <property type="match status" value="1"/>
</dbReference>
<keyword evidence="6" id="KW-1185">Reference proteome</keyword>
<evidence type="ECO:0000256" key="3">
    <source>
        <dbReference type="ARBA" id="ARBA00022821"/>
    </source>
</evidence>
<dbReference type="GO" id="GO:0007165">
    <property type="term" value="P:signal transduction"/>
    <property type="evidence" value="ECO:0007669"/>
    <property type="project" value="InterPro"/>
</dbReference>
<dbReference type="SUPFAM" id="SSF52540">
    <property type="entry name" value="P-loop containing nucleoside triphosphate hydrolases"/>
    <property type="match status" value="1"/>
</dbReference>
<dbReference type="Gene3D" id="3.40.50.10140">
    <property type="entry name" value="Toll/interleukin-1 receptor homology (TIR) domain"/>
    <property type="match status" value="1"/>
</dbReference>
<gene>
    <name evidence="5" type="ORF">QN277_023230</name>
</gene>
<name>A0AAE1JJM6_9FABA</name>
<sequence length="985" mass="111677">MSSMASSSSSKSKLTSYFDVFVTFSATISLDEGFLVRSLREVAIKIFVDRTFPSVVATPLSSALEAMESSRVLMVVFTPEFLHGSNELFLERLQKVMECHKSMNKPVVPVFWGATQKEVVEHLRIRYKNLDWTGIAVKAASQSGFTLSTDLSTETKLIDDVVETISRKLDSEDLFVAPHPVGVKPRMQDIIKLLNNKSKEVIIVGIWGMGGIGKTTIAKAIFNKIGQTFEGKSFLSNVREVWKQDNGQLDLQKQILSSIFNERRVKLTSIEMGATIIKKMLCKKRVLVVLDDVDNEDQLKALCGSHGWFGQGSRIIITTRDEWLLKILDVEDHKIYNMKEMNDDESLELFSWHAFNQPFPEGDFLEFSKRIVSYSGGLPLAFEVLGSYLFGREALIWESVLDKLQQIPNHKIHEKLKISYDGLSDQTEKDIFLDICCFFIGKNRSDTTHILDGCGLYAKIGILRLIERSLVKVGKKNKLDMHDLLRDMGRQIIREQSLEDPEKRSRLWSHDDILDVLRNCTGTIAIKGLSLNMSKNNSISLSTKAFENMKRLRLLQLDQHVQLAGDFGYLSKDLRWLCWHGFPLESLPANLSLEKIVAIDLKWSNLRKVWEKSQVLEWLKIINLSHCHYLTRTPDFSKFPYLEKLILKDCPCLSLIHPSIGDLKCIVLLNFKDCKSLKHLPKGIYKLKSLKTLNLSGCSKIEKLKEDIEQMESLTTLVANQTSITQVPLSIVRMKNIKYLSICHYEGSSRDVFPSIVLSWMSPTILSKSLLQAVKVMPSLFRGLSHPLFAISREVLEARPSTSQDSCGTQALIGFHEQSHLEKLETFMRSLTIHIGGSNKVKAALLESISQGRSDGVSNYSLPQDNYPDWLCFENEGSSVSFKMPRVVGRCLIGMIIHIIYSSSQDSMASVGFKIKNSTKGTMEFYIRDAAITSSDDEWQKIMLDLKPDNEVEIMINFAQKHVVKRTIVYMVYDEGTQASLDNVK</sequence>
<evidence type="ECO:0000313" key="5">
    <source>
        <dbReference type="EMBL" id="KAK4270151.1"/>
    </source>
</evidence>
<dbReference type="InterPro" id="IPR002182">
    <property type="entry name" value="NB-ARC"/>
</dbReference>
<dbReference type="Pfam" id="PF23282">
    <property type="entry name" value="WHD_ROQ1"/>
    <property type="match status" value="1"/>
</dbReference>
<dbReference type="SUPFAM" id="SSF52200">
    <property type="entry name" value="Toll/Interleukin receptor TIR domain"/>
    <property type="match status" value="1"/>
</dbReference>
<dbReference type="InterPro" id="IPR032675">
    <property type="entry name" value="LRR_dom_sf"/>
</dbReference>
<dbReference type="Pfam" id="PF01582">
    <property type="entry name" value="TIR"/>
    <property type="match status" value="1"/>
</dbReference>
<dbReference type="Pfam" id="PF00931">
    <property type="entry name" value="NB-ARC"/>
    <property type="match status" value="1"/>
</dbReference>
<reference evidence="5" key="1">
    <citation type="submission" date="2023-10" db="EMBL/GenBank/DDBJ databases">
        <title>Chromosome-level genome of the transformable northern wattle, Acacia crassicarpa.</title>
        <authorList>
            <person name="Massaro I."/>
            <person name="Sinha N.R."/>
            <person name="Poethig S."/>
            <person name="Leichty A.R."/>
        </authorList>
    </citation>
    <scope>NUCLEOTIDE SEQUENCE</scope>
    <source>
        <strain evidence="5">Acra3RX</strain>
        <tissue evidence="5">Leaf</tissue>
    </source>
</reference>
<dbReference type="InterPro" id="IPR042197">
    <property type="entry name" value="Apaf_helical"/>
</dbReference>
<protein>
    <recommendedName>
        <fullName evidence="4">TIR domain-containing protein</fullName>
    </recommendedName>
</protein>
<dbReference type="InterPro" id="IPR000157">
    <property type="entry name" value="TIR_dom"/>
</dbReference>
<evidence type="ECO:0000256" key="1">
    <source>
        <dbReference type="ARBA" id="ARBA00022614"/>
    </source>
</evidence>
<keyword evidence="3" id="KW-0611">Plant defense</keyword>
<dbReference type="PANTHER" id="PTHR11017:SF560">
    <property type="entry name" value="RESISTANCE PROTEIN (TIR-NBS-LRR CLASS), PUTATIVE-RELATED"/>
    <property type="match status" value="1"/>
</dbReference>
<dbReference type="GO" id="GO:0006952">
    <property type="term" value="P:defense response"/>
    <property type="evidence" value="ECO:0007669"/>
    <property type="project" value="UniProtKB-KW"/>
</dbReference>
<comment type="caution">
    <text evidence="5">The sequence shown here is derived from an EMBL/GenBank/DDBJ whole genome shotgun (WGS) entry which is preliminary data.</text>
</comment>
<feature type="domain" description="TIR" evidence="4">
    <location>
        <begin position="16"/>
        <end position="169"/>
    </location>
</feature>
<dbReference type="Gene3D" id="1.10.8.430">
    <property type="entry name" value="Helical domain of apoptotic protease-activating factors"/>
    <property type="match status" value="1"/>
</dbReference>